<evidence type="ECO:0000313" key="5">
    <source>
        <dbReference type="Proteomes" id="UP001056429"/>
    </source>
</evidence>
<dbReference type="AlphaFoldDB" id="A0A9J6P0C6"/>
<dbReference type="PANTHER" id="PTHR43713:SF3">
    <property type="entry name" value="GLUTAMATE-1-SEMIALDEHYDE 2,1-AMINOMUTASE 1, CHLOROPLASTIC-RELATED"/>
    <property type="match status" value="1"/>
</dbReference>
<evidence type="ECO:0000256" key="3">
    <source>
        <dbReference type="RuleBase" id="RU003560"/>
    </source>
</evidence>
<dbReference type="EMBL" id="JAGSOJ010000002">
    <property type="protein sequence ID" value="MCM1990215.1"/>
    <property type="molecule type" value="Genomic_DNA"/>
</dbReference>
<comment type="caution">
    <text evidence="4">The sequence shown here is derived from an EMBL/GenBank/DDBJ whole genome shotgun (WGS) entry which is preliminary data.</text>
</comment>
<proteinExistence type="inferred from homology"/>
<reference evidence="4" key="2">
    <citation type="submission" date="2021-04" db="EMBL/GenBank/DDBJ databases">
        <authorList>
            <person name="Dong X."/>
        </authorList>
    </citation>
    <scope>NUCLEOTIDE SEQUENCE</scope>
    <source>
        <strain evidence="4">ZWT</strain>
    </source>
</reference>
<dbReference type="InterPro" id="IPR005814">
    <property type="entry name" value="Aminotrans_3"/>
</dbReference>
<dbReference type="InterPro" id="IPR015421">
    <property type="entry name" value="PyrdxlP-dep_Trfase_major"/>
</dbReference>
<dbReference type="GO" id="GO:0008483">
    <property type="term" value="F:transaminase activity"/>
    <property type="evidence" value="ECO:0007669"/>
    <property type="project" value="UniProtKB-KW"/>
</dbReference>
<dbReference type="GO" id="GO:0030170">
    <property type="term" value="F:pyridoxal phosphate binding"/>
    <property type="evidence" value="ECO:0007669"/>
    <property type="project" value="InterPro"/>
</dbReference>
<protein>
    <submittedName>
        <fullName evidence="4">Aminotransferase class III-fold pyridoxal phosphate-dependent enzyme</fullName>
    </submittedName>
</protein>
<dbReference type="Gene3D" id="3.90.1150.10">
    <property type="entry name" value="Aspartate Aminotransferase, domain 1"/>
    <property type="match status" value="1"/>
</dbReference>
<gene>
    <name evidence="4" type="ORF">KDK92_10765</name>
</gene>
<evidence type="ECO:0000256" key="1">
    <source>
        <dbReference type="ARBA" id="ARBA00001933"/>
    </source>
</evidence>
<dbReference type="InterPro" id="IPR015422">
    <property type="entry name" value="PyrdxlP-dep_Trfase_small"/>
</dbReference>
<evidence type="ECO:0000313" key="4">
    <source>
        <dbReference type="EMBL" id="MCM1990215.1"/>
    </source>
</evidence>
<organism evidence="4 5">
    <name type="scientific">Oceanirhabdus seepicola</name>
    <dbReference type="NCBI Taxonomy" id="2828781"/>
    <lineage>
        <taxon>Bacteria</taxon>
        <taxon>Bacillati</taxon>
        <taxon>Bacillota</taxon>
        <taxon>Clostridia</taxon>
        <taxon>Eubacteriales</taxon>
        <taxon>Clostridiaceae</taxon>
        <taxon>Oceanirhabdus</taxon>
    </lineage>
</organism>
<keyword evidence="4" id="KW-0808">Transferase</keyword>
<dbReference type="Proteomes" id="UP001056429">
    <property type="component" value="Unassembled WGS sequence"/>
</dbReference>
<dbReference type="Pfam" id="PF00202">
    <property type="entry name" value="Aminotran_3"/>
    <property type="match status" value="1"/>
</dbReference>
<dbReference type="InterPro" id="IPR015424">
    <property type="entry name" value="PyrdxlP-dep_Trfase"/>
</dbReference>
<evidence type="ECO:0000256" key="2">
    <source>
        <dbReference type="ARBA" id="ARBA00022898"/>
    </source>
</evidence>
<keyword evidence="5" id="KW-1185">Reference proteome</keyword>
<sequence>MIKEAKEIIPGGVQHNLAFNHPFPLVFTKAEGVYLYDLDGNKYYDFLQAGGPTVLGSNPIEVREKVIELLNDCGPSTGLFHEYEYKLAKKISDNIKSVEMFRMLGSGTEACMASIRVARLATKKKNILKMGGAYHGWSDQLAYGIRLPGTKHTQANGVPRKMFKYTQEFFPNDLKDLEKKLRFNQLRGGTAAVLIEPIGPESGTRPLDKDFNKGVEKLCRKYGALLIFDEVVTAFRIGMSGAQGYFDVSPDLTIFGKVVAGGYPSAGGLGGKKEYMKYLTAGISGGSKHKKALVGGTMAANPLSCVAGYYTLCEIERKKAIEKAGLFGDKLIKGVQELIEKYNLPFVAFNQGSICHLETVGTMHFVINWRKPWQIPSVLNATSERKKEMEHIGAAYMAEGLVTLAGSRLYTSAAYNEEMLPDILSRFENVFKEVAIKE</sequence>
<dbReference type="PANTHER" id="PTHR43713">
    <property type="entry name" value="GLUTAMATE-1-SEMIALDEHYDE 2,1-AMINOMUTASE"/>
    <property type="match status" value="1"/>
</dbReference>
<comment type="similarity">
    <text evidence="3">Belongs to the class-III pyridoxal-phosphate-dependent aminotransferase family.</text>
</comment>
<comment type="cofactor">
    <cofactor evidence="1">
        <name>pyridoxal 5'-phosphate</name>
        <dbReference type="ChEBI" id="CHEBI:597326"/>
    </cofactor>
</comment>
<dbReference type="SUPFAM" id="SSF53383">
    <property type="entry name" value="PLP-dependent transferases"/>
    <property type="match status" value="1"/>
</dbReference>
<keyword evidence="4" id="KW-0032">Aminotransferase</keyword>
<keyword evidence="2 3" id="KW-0663">Pyridoxal phosphate</keyword>
<name>A0A9J6P0C6_9CLOT</name>
<dbReference type="InterPro" id="IPR049704">
    <property type="entry name" value="Aminotrans_3_PPA_site"/>
</dbReference>
<dbReference type="PROSITE" id="PS00600">
    <property type="entry name" value="AA_TRANSFER_CLASS_3"/>
    <property type="match status" value="1"/>
</dbReference>
<accession>A0A9J6P0C6</accession>
<dbReference type="Gene3D" id="3.40.640.10">
    <property type="entry name" value="Type I PLP-dependent aspartate aminotransferase-like (Major domain)"/>
    <property type="match status" value="1"/>
</dbReference>
<reference evidence="4" key="1">
    <citation type="journal article" date="2021" name="mSystems">
        <title>Bacteria and Archaea Synergistically Convert Glycine Betaine to Biogenic Methane in the Formosa Cold Seep of the South China Sea.</title>
        <authorList>
            <person name="Li L."/>
            <person name="Zhang W."/>
            <person name="Zhang S."/>
            <person name="Song L."/>
            <person name="Sun Q."/>
            <person name="Zhang H."/>
            <person name="Xiang H."/>
            <person name="Dong X."/>
        </authorList>
    </citation>
    <scope>NUCLEOTIDE SEQUENCE</scope>
    <source>
        <strain evidence="4">ZWT</strain>
    </source>
</reference>